<accession>W1XFA3</accession>
<organism evidence="1">
    <name type="scientific">human gut metagenome</name>
    <dbReference type="NCBI Taxonomy" id="408170"/>
    <lineage>
        <taxon>unclassified sequences</taxon>
        <taxon>metagenomes</taxon>
        <taxon>organismal metagenomes</taxon>
    </lineage>
</organism>
<name>W1XFA3_9ZZZZ</name>
<feature type="non-terminal residue" evidence="1">
    <location>
        <position position="81"/>
    </location>
</feature>
<dbReference type="EMBL" id="AZMM01016450">
    <property type="protein sequence ID" value="ETJ29008.1"/>
    <property type="molecule type" value="Genomic_DNA"/>
</dbReference>
<gene>
    <name evidence="1" type="ORF">Q604_UNBC16450G0001</name>
</gene>
<feature type="non-terminal residue" evidence="1">
    <location>
        <position position="1"/>
    </location>
</feature>
<comment type="caution">
    <text evidence="1">The sequence shown here is derived from an EMBL/GenBank/DDBJ whole genome shotgun (WGS) entry which is preliminary data.</text>
</comment>
<evidence type="ECO:0000313" key="1">
    <source>
        <dbReference type="EMBL" id="ETJ29008.1"/>
    </source>
</evidence>
<protein>
    <submittedName>
        <fullName evidence="1">Uncharacterized protein</fullName>
    </submittedName>
</protein>
<proteinExistence type="predicted"/>
<dbReference type="AlphaFoldDB" id="W1XFA3"/>
<sequence>EEETLKQKYASYEEEFKHMVFSSEKSNVLESYGKYKEFKNKMQESRSSNNISSESSIIETWVEQASKMINESNLAQSEIKL</sequence>
<reference evidence="1" key="1">
    <citation type="submission" date="2013-12" db="EMBL/GenBank/DDBJ databases">
        <title>A Varibaculum cambriense genome reconstructed from a premature infant gut community with otherwise low bacterial novelty that shifts toward anaerobic metabolism during the third week of life.</title>
        <authorList>
            <person name="Brown C.T."/>
            <person name="Sharon I."/>
            <person name="Thomas B.C."/>
            <person name="Castelle C.J."/>
            <person name="Morowitz M.J."/>
            <person name="Banfield J.F."/>
        </authorList>
    </citation>
    <scope>NUCLEOTIDE SEQUENCE</scope>
</reference>